<dbReference type="EMBL" id="WMET01000096">
    <property type="protein sequence ID" value="MYL22162.1"/>
    <property type="molecule type" value="Genomic_DNA"/>
</dbReference>
<proteinExistence type="predicted"/>
<keyword evidence="1" id="KW-0966">Cell projection</keyword>
<reference evidence="1 2" key="1">
    <citation type="submission" date="2019-11" db="EMBL/GenBank/DDBJ databases">
        <title>Genome sequences of 17 halophilic strains isolated from different environments.</title>
        <authorList>
            <person name="Furrow R.E."/>
        </authorList>
    </citation>
    <scope>NUCLEOTIDE SEQUENCE [LARGE SCALE GENOMIC DNA]</scope>
    <source>
        <strain evidence="1 2">22511_23_Filter</strain>
    </source>
</reference>
<organism evidence="1 2">
    <name type="scientific">Halobacillus litoralis</name>
    <dbReference type="NCBI Taxonomy" id="45668"/>
    <lineage>
        <taxon>Bacteria</taxon>
        <taxon>Bacillati</taxon>
        <taxon>Bacillota</taxon>
        <taxon>Bacilli</taxon>
        <taxon>Bacillales</taxon>
        <taxon>Bacillaceae</taxon>
        <taxon>Halobacillus</taxon>
    </lineage>
</organism>
<accession>A0A845E0T4</accession>
<keyword evidence="1" id="KW-0282">Flagellum</keyword>
<dbReference type="Proteomes" id="UP000460949">
    <property type="component" value="Unassembled WGS sequence"/>
</dbReference>
<feature type="non-terminal residue" evidence="1">
    <location>
        <position position="1"/>
    </location>
</feature>
<keyword evidence="1" id="KW-0969">Cilium</keyword>
<dbReference type="Pfam" id="PF06366">
    <property type="entry name" value="FlhE"/>
    <property type="match status" value="1"/>
</dbReference>
<name>A0A845E0T4_9BACI</name>
<protein>
    <submittedName>
        <fullName evidence="1">Flagellar FlhE</fullName>
    </submittedName>
</protein>
<comment type="caution">
    <text evidence="1">The sequence shown here is derived from an EMBL/GenBank/DDBJ whole genome shotgun (WGS) entry which is preliminary data.</text>
</comment>
<sequence length="48" mass="5211">CTALTGMRGSTQAFAGERASESLHFRFTLPAGEPPVRVQGMQVIVNYQ</sequence>
<evidence type="ECO:0000313" key="2">
    <source>
        <dbReference type="Proteomes" id="UP000460949"/>
    </source>
</evidence>
<evidence type="ECO:0000313" key="1">
    <source>
        <dbReference type="EMBL" id="MYL22162.1"/>
    </source>
</evidence>
<gene>
    <name evidence="1" type="ORF">GLW04_20080</name>
</gene>
<dbReference type="InterPro" id="IPR009420">
    <property type="entry name" value="FlhE"/>
</dbReference>
<dbReference type="AlphaFoldDB" id="A0A845E0T4"/>